<name>U9T8Q2_RHIID</name>
<gene>
    <name evidence="1" type="ORF">GLOINDRAFT_6255</name>
</gene>
<evidence type="ECO:0000313" key="1">
    <source>
        <dbReference type="EMBL" id="ESA02708.1"/>
    </source>
</evidence>
<dbReference type="HOGENOM" id="CLU_2499033_0_0_1"/>
<protein>
    <submittedName>
        <fullName evidence="1">Uncharacterized protein</fullName>
    </submittedName>
</protein>
<dbReference type="AlphaFoldDB" id="U9T8Q2"/>
<sequence>MPVAPIIFRKKYNIVPITLLCLVEGNTTANAFAIDINKKLTNSSYGKTTIVGNYWTEKPPKRHIHILAELPGSTAQEPNRPVRGIT</sequence>
<proteinExistence type="predicted"/>
<organism evidence="1">
    <name type="scientific">Rhizophagus irregularis (strain DAOM 181602 / DAOM 197198 / MUCL 43194)</name>
    <name type="common">Arbuscular mycorrhizal fungus</name>
    <name type="synonym">Glomus intraradices</name>
    <dbReference type="NCBI Taxonomy" id="747089"/>
    <lineage>
        <taxon>Eukaryota</taxon>
        <taxon>Fungi</taxon>
        <taxon>Fungi incertae sedis</taxon>
        <taxon>Mucoromycota</taxon>
        <taxon>Glomeromycotina</taxon>
        <taxon>Glomeromycetes</taxon>
        <taxon>Glomerales</taxon>
        <taxon>Glomeraceae</taxon>
        <taxon>Rhizophagus</taxon>
    </lineage>
</organism>
<dbReference type="EMBL" id="KI295528">
    <property type="protein sequence ID" value="ESA02708.1"/>
    <property type="molecule type" value="Genomic_DNA"/>
</dbReference>
<reference evidence="1" key="1">
    <citation type="submission" date="2013-07" db="EMBL/GenBank/DDBJ databases">
        <title>The genome of an arbuscular mycorrhizal fungus provides insights into the evolution of the oldest plant symbiosis.</title>
        <authorList>
            <consortium name="DOE Joint Genome Institute"/>
            <person name="Tisserant E."/>
            <person name="Malbreil M."/>
            <person name="Kuo A."/>
            <person name="Kohler A."/>
            <person name="Symeonidi A."/>
            <person name="Balestrini R."/>
            <person name="Charron P."/>
            <person name="Duensing N."/>
            <person name="Frei-dit-Frey N."/>
            <person name="Gianinazzi-Pearson V."/>
            <person name="Gilbert B."/>
            <person name="Handa Y."/>
            <person name="Hijri M."/>
            <person name="Kaul R."/>
            <person name="Kawaguchi M."/>
            <person name="Krajinski F."/>
            <person name="Lammers P."/>
            <person name="Lapierre D."/>
            <person name="Masclaux F.G."/>
            <person name="Murat C."/>
            <person name="Morin E."/>
            <person name="Ndikumana S."/>
            <person name="Pagni M."/>
            <person name="Petitpierre D."/>
            <person name="Requena N."/>
            <person name="Rosikiewicz P."/>
            <person name="Riley R."/>
            <person name="Saito K."/>
            <person name="San Clemente H."/>
            <person name="Shapiro H."/>
            <person name="van Tuinen D."/>
            <person name="Becard G."/>
            <person name="Bonfante P."/>
            <person name="Paszkowski U."/>
            <person name="Shachar-Hill Y."/>
            <person name="Young J.P."/>
            <person name="Sanders I.R."/>
            <person name="Henrissat B."/>
            <person name="Rensing S.A."/>
            <person name="Grigoriev I.V."/>
            <person name="Corradi N."/>
            <person name="Roux C."/>
            <person name="Martin F."/>
        </authorList>
    </citation>
    <scope>NUCLEOTIDE SEQUENCE</scope>
    <source>
        <strain evidence="1">DAOM 197198</strain>
    </source>
</reference>
<accession>U9T8Q2</accession>